<proteinExistence type="predicted"/>
<dbReference type="Proteomes" id="UP000286594">
    <property type="component" value="Unassembled WGS sequence"/>
</dbReference>
<comment type="caution">
    <text evidence="2">The sequence shown here is derived from an EMBL/GenBank/DDBJ whole genome shotgun (WGS) entry which is preliminary data.</text>
</comment>
<protein>
    <submittedName>
        <fullName evidence="2">Uncharacterized protein</fullName>
    </submittedName>
</protein>
<feature type="compositionally biased region" description="Acidic residues" evidence="1">
    <location>
        <begin position="128"/>
        <end position="137"/>
    </location>
</feature>
<evidence type="ECO:0000256" key="1">
    <source>
        <dbReference type="SAM" id="MobiDB-lite"/>
    </source>
</evidence>
<dbReference type="AlphaFoldDB" id="A0A443LT12"/>
<dbReference type="RefSeq" id="WP_128147272.1">
    <property type="nucleotide sequence ID" value="NZ_SAVB01000002.1"/>
</dbReference>
<keyword evidence="3" id="KW-1185">Reference proteome</keyword>
<name>A0A443LT12_9RHOB</name>
<evidence type="ECO:0000313" key="3">
    <source>
        <dbReference type="Proteomes" id="UP000286594"/>
    </source>
</evidence>
<organism evidence="2 3">
    <name type="scientific">Paenirhodobacter ferrireducens</name>
    <dbReference type="NCBI Taxonomy" id="1215032"/>
    <lineage>
        <taxon>Bacteria</taxon>
        <taxon>Pseudomonadati</taxon>
        <taxon>Pseudomonadota</taxon>
        <taxon>Alphaproteobacteria</taxon>
        <taxon>Rhodobacterales</taxon>
        <taxon>Rhodobacter group</taxon>
        <taxon>Paenirhodobacter</taxon>
    </lineage>
</organism>
<reference evidence="2 3" key="1">
    <citation type="submission" date="2019-01" db="EMBL/GenBank/DDBJ databases">
        <title>Sinorhodobacter populi sp. nov. isolated from the symptomatic bark tissue of Populus euramericana canker.</title>
        <authorList>
            <person name="Xu G."/>
        </authorList>
    </citation>
    <scope>NUCLEOTIDE SEQUENCE [LARGE SCALE GENOMIC DNA]</scope>
    <source>
        <strain evidence="2 3">CCTCC AB2012026</strain>
    </source>
</reference>
<evidence type="ECO:0000313" key="2">
    <source>
        <dbReference type="EMBL" id="RWR52304.1"/>
    </source>
</evidence>
<gene>
    <name evidence="2" type="ORF">EOW65_01610</name>
</gene>
<sequence length="137" mass="14409">MTMRPSADPGFSVAGALALDALAARIAAELDGLAQLSGEVQLALSLCHFAEHTDPAAIRGLQRLDRITQALEDLGRLMAALSREIPQELQADSRPLLSQLRLQGLIHALALPGPAAAAPHAAPPAEPPIEDGDVQWF</sequence>
<accession>A0A443LT12</accession>
<dbReference type="OrthoDB" id="7688259at2"/>
<dbReference type="EMBL" id="SAVB01000002">
    <property type="protein sequence ID" value="RWR52304.1"/>
    <property type="molecule type" value="Genomic_DNA"/>
</dbReference>
<feature type="region of interest" description="Disordered" evidence="1">
    <location>
        <begin position="116"/>
        <end position="137"/>
    </location>
</feature>